<comment type="caution">
    <text evidence="2">The sequence shown here is derived from an EMBL/GenBank/DDBJ whole genome shotgun (WGS) entry which is preliminary data.</text>
</comment>
<feature type="region of interest" description="Disordered" evidence="1">
    <location>
        <begin position="27"/>
        <end position="47"/>
    </location>
</feature>
<evidence type="ECO:0000313" key="3">
    <source>
        <dbReference type="Proteomes" id="UP001472677"/>
    </source>
</evidence>
<accession>A0ABR2AV04</accession>
<proteinExistence type="predicted"/>
<keyword evidence="3" id="KW-1185">Reference proteome</keyword>
<evidence type="ECO:0000313" key="2">
    <source>
        <dbReference type="EMBL" id="KAK8497663.1"/>
    </source>
</evidence>
<protein>
    <submittedName>
        <fullName evidence="2">Uncharacterized protein</fullName>
    </submittedName>
</protein>
<dbReference type="EMBL" id="JBBPBM010000302">
    <property type="protein sequence ID" value="KAK8497663.1"/>
    <property type="molecule type" value="Genomic_DNA"/>
</dbReference>
<gene>
    <name evidence="2" type="ORF">V6N12_042851</name>
</gene>
<dbReference type="Proteomes" id="UP001472677">
    <property type="component" value="Unassembled WGS sequence"/>
</dbReference>
<sequence>MVMIGQCLAAVFSSSLDNIIGKNEATLTQNRKEKKRKNKQPYDPIKAKVHRGNFGDCKLSQESYLSPVDNYVTKTQTEREREML</sequence>
<organism evidence="2 3">
    <name type="scientific">Hibiscus sabdariffa</name>
    <name type="common">roselle</name>
    <dbReference type="NCBI Taxonomy" id="183260"/>
    <lineage>
        <taxon>Eukaryota</taxon>
        <taxon>Viridiplantae</taxon>
        <taxon>Streptophyta</taxon>
        <taxon>Embryophyta</taxon>
        <taxon>Tracheophyta</taxon>
        <taxon>Spermatophyta</taxon>
        <taxon>Magnoliopsida</taxon>
        <taxon>eudicotyledons</taxon>
        <taxon>Gunneridae</taxon>
        <taxon>Pentapetalae</taxon>
        <taxon>rosids</taxon>
        <taxon>malvids</taxon>
        <taxon>Malvales</taxon>
        <taxon>Malvaceae</taxon>
        <taxon>Malvoideae</taxon>
        <taxon>Hibiscus</taxon>
    </lineage>
</organism>
<name>A0ABR2AV04_9ROSI</name>
<reference evidence="2 3" key="1">
    <citation type="journal article" date="2024" name="G3 (Bethesda)">
        <title>Genome assembly of Hibiscus sabdariffa L. provides insights into metabolisms of medicinal natural products.</title>
        <authorList>
            <person name="Kim T."/>
        </authorList>
    </citation>
    <scope>NUCLEOTIDE SEQUENCE [LARGE SCALE GENOMIC DNA]</scope>
    <source>
        <strain evidence="2">TK-2024</strain>
        <tissue evidence="2">Old leaves</tissue>
    </source>
</reference>
<evidence type="ECO:0000256" key="1">
    <source>
        <dbReference type="SAM" id="MobiDB-lite"/>
    </source>
</evidence>